<dbReference type="InterPro" id="IPR001608">
    <property type="entry name" value="Ala_racemase_N"/>
</dbReference>
<dbReference type="GO" id="GO:0030170">
    <property type="term" value="F:pyridoxal phosphate binding"/>
    <property type="evidence" value="ECO:0007669"/>
    <property type="project" value="UniProtKB-UniRule"/>
</dbReference>
<dbReference type="RefSeq" id="WP_186741711.1">
    <property type="nucleotide sequence ID" value="NZ_CP060394.1"/>
</dbReference>
<feature type="active site" description="Proton acceptor; specific for D-alanine" evidence="4">
    <location>
        <position position="38"/>
    </location>
</feature>
<evidence type="ECO:0000256" key="1">
    <source>
        <dbReference type="ARBA" id="ARBA00001933"/>
    </source>
</evidence>
<dbReference type="GO" id="GO:0005829">
    <property type="term" value="C:cytosol"/>
    <property type="evidence" value="ECO:0007669"/>
    <property type="project" value="TreeGrafter"/>
</dbReference>
<dbReference type="SMART" id="SM01005">
    <property type="entry name" value="Ala_racemase_C"/>
    <property type="match status" value="1"/>
</dbReference>
<dbReference type="PANTHER" id="PTHR30511">
    <property type="entry name" value="ALANINE RACEMASE"/>
    <property type="match status" value="1"/>
</dbReference>
<evidence type="ECO:0000313" key="8">
    <source>
        <dbReference type="EMBL" id="QNI31236.1"/>
    </source>
</evidence>
<comment type="pathway">
    <text evidence="4">Amino-acid biosynthesis; D-alanine biosynthesis; D-alanine from L-alanine: step 1/1.</text>
</comment>
<dbReference type="EC" id="5.1.1.1" evidence="4"/>
<dbReference type="Pfam" id="PF01168">
    <property type="entry name" value="Ala_racemase_N"/>
    <property type="match status" value="1"/>
</dbReference>
<comment type="catalytic activity">
    <reaction evidence="4">
        <text>L-alanine = D-alanine</text>
        <dbReference type="Rhea" id="RHEA:20249"/>
        <dbReference type="ChEBI" id="CHEBI:57416"/>
        <dbReference type="ChEBI" id="CHEBI:57972"/>
        <dbReference type="EC" id="5.1.1.1"/>
    </reaction>
</comment>
<dbReference type="PANTHER" id="PTHR30511:SF0">
    <property type="entry name" value="ALANINE RACEMASE, CATABOLIC-RELATED"/>
    <property type="match status" value="1"/>
</dbReference>
<evidence type="ECO:0000256" key="3">
    <source>
        <dbReference type="ARBA" id="ARBA00023235"/>
    </source>
</evidence>
<dbReference type="KEGG" id="adin:H7849_19390"/>
<feature type="modified residue" description="N6-(pyridoxal phosphate)lysine" evidence="4 5">
    <location>
        <position position="38"/>
    </location>
</feature>
<dbReference type="GO" id="GO:0030632">
    <property type="term" value="P:D-alanine biosynthetic process"/>
    <property type="evidence" value="ECO:0007669"/>
    <property type="project" value="UniProtKB-UniRule"/>
</dbReference>
<dbReference type="GO" id="GO:0008784">
    <property type="term" value="F:alanine racemase activity"/>
    <property type="evidence" value="ECO:0007669"/>
    <property type="project" value="UniProtKB-UniRule"/>
</dbReference>
<gene>
    <name evidence="8" type="primary">alr</name>
    <name evidence="8" type="ORF">H7849_19390</name>
</gene>
<dbReference type="InterPro" id="IPR011079">
    <property type="entry name" value="Ala_racemase_C"/>
</dbReference>
<dbReference type="EMBL" id="CP060394">
    <property type="protein sequence ID" value="QNI31236.1"/>
    <property type="molecule type" value="Genomic_DNA"/>
</dbReference>
<dbReference type="HAMAP" id="MF_01201">
    <property type="entry name" value="Ala_racemase"/>
    <property type="match status" value="1"/>
</dbReference>
<dbReference type="Pfam" id="PF00842">
    <property type="entry name" value="Ala_racemase_C"/>
    <property type="match status" value="1"/>
</dbReference>
<evidence type="ECO:0000256" key="5">
    <source>
        <dbReference type="PIRSR" id="PIRSR600821-50"/>
    </source>
</evidence>
<dbReference type="PRINTS" id="PR00992">
    <property type="entry name" value="ALARACEMASE"/>
</dbReference>
<organism evidence="8 9">
    <name type="scientific">Alloacidobacterium dinghuense</name>
    <dbReference type="NCBI Taxonomy" id="2763107"/>
    <lineage>
        <taxon>Bacteria</taxon>
        <taxon>Pseudomonadati</taxon>
        <taxon>Acidobacteriota</taxon>
        <taxon>Terriglobia</taxon>
        <taxon>Terriglobales</taxon>
        <taxon>Acidobacteriaceae</taxon>
        <taxon>Alloacidobacterium</taxon>
    </lineage>
</organism>
<sequence>MMPTRPVWAEISRSGLLNNWKLLRSAVHNEADVMAVVKADAYGHNAVACAPLLERAGAKWFGVTCVTEAVALRKVCPDARILVMSGLWGGEAGAIIEHRLAPQVWEPFHFDLLEKAALALGLGPRSVAIHLEIDTGMSRQGVRSFDELEKLLARCSAESPILVEGVMTHFSAPEVLEPDETQSQIARFTTALDVVAKQGHHPVWIHAGNSATAFVPQHLETLKKLAQKHSARLMLRPGLALYGYSPRFTPHSRDAMNRELKPVLAWKTRIVSIRTIEAGESAGYNMTFRASRRTTLALIPVGYADGLNRLLSNCGSALVRGKKVPIAGRVSMDQTILDVTDIPQVEIGDEVVLIGEQGGECITAYDLADATGTIPYEVTCAINARVPRLLVD</sequence>
<dbReference type="SUPFAM" id="SSF51419">
    <property type="entry name" value="PLP-binding barrel"/>
    <property type="match status" value="1"/>
</dbReference>
<dbReference type="UniPathway" id="UPA00042">
    <property type="reaction ID" value="UER00497"/>
</dbReference>
<feature type="domain" description="Alanine racemase C-terminal" evidence="7">
    <location>
        <begin position="263"/>
        <end position="391"/>
    </location>
</feature>
<evidence type="ECO:0000256" key="4">
    <source>
        <dbReference type="HAMAP-Rule" id="MF_01201"/>
    </source>
</evidence>
<feature type="binding site" evidence="4 6">
    <location>
        <position position="139"/>
    </location>
    <ligand>
        <name>substrate</name>
    </ligand>
</feature>
<feature type="binding site" evidence="4 6">
    <location>
        <position position="332"/>
    </location>
    <ligand>
        <name>substrate</name>
    </ligand>
</feature>
<comment type="function">
    <text evidence="4">Catalyzes the interconversion of L-alanine and D-alanine. May also act on other amino acids.</text>
</comment>
<proteinExistence type="inferred from homology"/>
<dbReference type="Gene3D" id="3.20.20.10">
    <property type="entry name" value="Alanine racemase"/>
    <property type="match status" value="1"/>
</dbReference>
<keyword evidence="2 4" id="KW-0663">Pyridoxal phosphate</keyword>
<dbReference type="InterPro" id="IPR009006">
    <property type="entry name" value="Ala_racemase/Decarboxylase_C"/>
</dbReference>
<evidence type="ECO:0000259" key="7">
    <source>
        <dbReference type="SMART" id="SM01005"/>
    </source>
</evidence>
<protein>
    <recommendedName>
        <fullName evidence="4">Alanine racemase</fullName>
        <ecNumber evidence="4">5.1.1.1</ecNumber>
    </recommendedName>
</protein>
<dbReference type="InterPro" id="IPR000821">
    <property type="entry name" value="Ala_racemase"/>
</dbReference>
<dbReference type="InterPro" id="IPR029066">
    <property type="entry name" value="PLP-binding_barrel"/>
</dbReference>
<evidence type="ECO:0000256" key="2">
    <source>
        <dbReference type="ARBA" id="ARBA00022898"/>
    </source>
</evidence>
<name>A0A7G8BFB6_9BACT</name>
<dbReference type="SUPFAM" id="SSF50621">
    <property type="entry name" value="Alanine racemase C-terminal domain-like"/>
    <property type="match status" value="1"/>
</dbReference>
<dbReference type="Proteomes" id="UP000515312">
    <property type="component" value="Chromosome"/>
</dbReference>
<evidence type="ECO:0000313" key="9">
    <source>
        <dbReference type="Proteomes" id="UP000515312"/>
    </source>
</evidence>
<evidence type="ECO:0000256" key="6">
    <source>
        <dbReference type="PIRSR" id="PIRSR600821-52"/>
    </source>
</evidence>
<keyword evidence="9" id="KW-1185">Reference proteome</keyword>
<keyword evidence="3 4" id="KW-0413">Isomerase</keyword>
<reference evidence="8 9" key="1">
    <citation type="submission" date="2020-08" db="EMBL/GenBank/DDBJ databases">
        <title>Edaphobacter telluris sp. nov. and Acidobacterium dinghuensis sp. nov., two acidobacteria isolated from forest soil.</title>
        <authorList>
            <person name="Fu J."/>
            <person name="Qiu L."/>
        </authorList>
    </citation>
    <scope>NUCLEOTIDE SEQUENCE [LARGE SCALE GENOMIC DNA]</scope>
    <source>
        <strain evidence="8">4Y35</strain>
    </source>
</reference>
<comment type="similarity">
    <text evidence="4">Belongs to the alanine racemase family.</text>
</comment>
<dbReference type="Gene3D" id="2.40.37.10">
    <property type="entry name" value="Lyase, Ornithine Decarboxylase, Chain A, domain 1"/>
    <property type="match status" value="1"/>
</dbReference>
<accession>A0A7G8BFB6</accession>
<comment type="cofactor">
    <cofactor evidence="1 4 5">
        <name>pyridoxal 5'-phosphate</name>
        <dbReference type="ChEBI" id="CHEBI:597326"/>
    </cofactor>
</comment>
<dbReference type="CDD" id="cd00430">
    <property type="entry name" value="PLPDE_III_AR"/>
    <property type="match status" value="1"/>
</dbReference>
<dbReference type="AlphaFoldDB" id="A0A7G8BFB6"/>
<dbReference type="NCBIfam" id="TIGR00492">
    <property type="entry name" value="alr"/>
    <property type="match status" value="1"/>
</dbReference>
<feature type="active site" description="Proton acceptor; specific for L-alanine" evidence="4">
    <location>
        <position position="284"/>
    </location>
</feature>